<name>A0ABS9XW38_9ACTN</name>
<evidence type="ECO:0000313" key="1">
    <source>
        <dbReference type="EMBL" id="MCI3246284.1"/>
    </source>
</evidence>
<sequence>MRDFDVDEECPHCDEPQPSQQMDAHVAAAHADLPPCTARIDLEGGPTYACAFRAGHDKGEYGKWHASKRGGETWTRYVWNDSALDATPHRPPEPRVVGLDHFKAMGVVSHAVVASGVACAVLHTDDEGNTVPCPGYPHVDEGHPEAPSEEELNTALPVMPDPCQPAYDAVYEYIRALGDYLPPDRVHRNAIIWRAVHAALAATPVGRCVSSHCVEGGHILPVESETP</sequence>
<dbReference type="Proteomes" id="UP001165270">
    <property type="component" value="Unassembled WGS sequence"/>
</dbReference>
<organism evidence="1 2">
    <name type="scientific">Streptomyces spinosisporus</name>
    <dbReference type="NCBI Taxonomy" id="2927582"/>
    <lineage>
        <taxon>Bacteria</taxon>
        <taxon>Bacillati</taxon>
        <taxon>Actinomycetota</taxon>
        <taxon>Actinomycetes</taxon>
        <taxon>Kitasatosporales</taxon>
        <taxon>Streptomycetaceae</taxon>
        <taxon>Streptomyces</taxon>
    </lineage>
</organism>
<dbReference type="EMBL" id="JALDAX010000032">
    <property type="protein sequence ID" value="MCI3246284.1"/>
    <property type="molecule type" value="Genomic_DNA"/>
</dbReference>
<gene>
    <name evidence="1" type="ORF">MQN93_42000</name>
</gene>
<keyword evidence="2" id="KW-1185">Reference proteome</keyword>
<dbReference type="RefSeq" id="WP_242713635.1">
    <property type="nucleotide sequence ID" value="NZ_JALDAX010000032.1"/>
</dbReference>
<evidence type="ECO:0000313" key="2">
    <source>
        <dbReference type="Proteomes" id="UP001165270"/>
    </source>
</evidence>
<protein>
    <submittedName>
        <fullName evidence="1">Uncharacterized protein</fullName>
    </submittedName>
</protein>
<comment type="caution">
    <text evidence="1">The sequence shown here is derived from an EMBL/GenBank/DDBJ whole genome shotgun (WGS) entry which is preliminary data.</text>
</comment>
<reference evidence="1" key="1">
    <citation type="submission" date="2022-03" db="EMBL/GenBank/DDBJ databases">
        <title>Streptomyces 7R015 and 7R016 isolated from Barleria lupulina in Thailand.</title>
        <authorList>
            <person name="Kanchanasin P."/>
            <person name="Phongsopitanun W."/>
            <person name="Tanasupawat S."/>
        </authorList>
    </citation>
    <scope>NUCLEOTIDE SEQUENCE</scope>
    <source>
        <strain evidence="1">7R016</strain>
    </source>
</reference>
<proteinExistence type="predicted"/>
<accession>A0ABS9XW38</accession>